<feature type="transmembrane region" description="Helical" evidence="1">
    <location>
        <begin position="118"/>
        <end position="142"/>
    </location>
</feature>
<evidence type="ECO:0000256" key="1">
    <source>
        <dbReference type="SAM" id="Phobius"/>
    </source>
</evidence>
<feature type="transmembrane region" description="Helical" evidence="1">
    <location>
        <begin position="163"/>
        <end position="180"/>
    </location>
</feature>
<sequence>MLFDFKRAANSSLQSEFNKLLQLFFAIKKEASASLSLTFGAGYLAPAETQLLRRIAFALTNTAKGVKNTLLFLLYKGCFLPIKLALSLVISTLDVCYIVLEAGLGIVANLLYVLLNNLFIHIGVLQLGTALATTILAAPPAIIDHCARQQFKIGLAGIKRAGISLLQYLKMLVFALPSLLTGQKYMLLDTRKMVDQQSLTSKEHSNEQWIIGIDSYVISAFKATMKRTYPRFNSLLANIVELTLSPLLVTIKVAQMAVFCLLSLEYIVLSAPITLSQLFRQPVPPKTTTPDLSVYAPAACDPEPKQ</sequence>
<proteinExistence type="predicted"/>
<keyword evidence="1" id="KW-0812">Transmembrane</keyword>
<organism evidence="2 3">
    <name type="scientific">Candidatus Synchoanobacter obligatus</name>
    <dbReference type="NCBI Taxonomy" id="2919597"/>
    <lineage>
        <taxon>Bacteria</taxon>
        <taxon>Pseudomonadati</taxon>
        <taxon>Pseudomonadota</taxon>
        <taxon>Gammaproteobacteria</taxon>
        <taxon>Candidatus Comchoanobacterales</taxon>
        <taxon>Candidatus Comchoanobacteraceae</taxon>
        <taxon>Candidatus Synchoanobacter</taxon>
    </lineage>
</organism>
<keyword evidence="3" id="KW-1185">Reference proteome</keyword>
<dbReference type="EMBL" id="JAKUDN010000002">
    <property type="protein sequence ID" value="MCP8352176.1"/>
    <property type="molecule type" value="Genomic_DNA"/>
</dbReference>
<dbReference type="Proteomes" id="UP001320768">
    <property type="component" value="Unassembled WGS sequence"/>
</dbReference>
<evidence type="ECO:0000313" key="2">
    <source>
        <dbReference type="EMBL" id="MCP8352176.1"/>
    </source>
</evidence>
<feature type="transmembrane region" description="Helical" evidence="1">
    <location>
        <begin position="84"/>
        <end position="112"/>
    </location>
</feature>
<protein>
    <submittedName>
        <fullName evidence="2">Uncharacterized protein</fullName>
    </submittedName>
</protein>
<accession>A0ABT1L5G4</accession>
<reference evidence="2 3" key="1">
    <citation type="journal article" date="2022" name="Nat. Microbiol.">
        <title>The microbiome of a bacterivorous marine choanoflagellate contains a resource-demanding obligate bacterial associate.</title>
        <authorList>
            <person name="Needham D.M."/>
            <person name="Poirier C."/>
            <person name="Bachy C."/>
            <person name="George E.E."/>
            <person name="Wilken S."/>
            <person name="Yung C.C.M."/>
            <person name="Limardo A.J."/>
            <person name="Morando M."/>
            <person name="Sudek L."/>
            <person name="Malmstrom R.R."/>
            <person name="Keeling P.J."/>
            <person name="Santoro A.E."/>
            <person name="Worden A.Z."/>
        </authorList>
    </citation>
    <scope>NUCLEOTIDE SEQUENCE [LARGE SCALE GENOMIC DNA]</scope>
    <source>
        <strain evidence="2 3">Comchoano-2</strain>
    </source>
</reference>
<evidence type="ECO:0000313" key="3">
    <source>
        <dbReference type="Proteomes" id="UP001320768"/>
    </source>
</evidence>
<gene>
    <name evidence="2" type="ORF">MKS91_02605</name>
</gene>
<dbReference type="RefSeq" id="WP_258569284.1">
    <property type="nucleotide sequence ID" value="NZ_JAKUDN010000002.1"/>
</dbReference>
<keyword evidence="1" id="KW-0472">Membrane</keyword>
<keyword evidence="1" id="KW-1133">Transmembrane helix</keyword>
<comment type="caution">
    <text evidence="2">The sequence shown here is derived from an EMBL/GenBank/DDBJ whole genome shotgun (WGS) entry which is preliminary data.</text>
</comment>
<name>A0ABT1L5G4_9GAMM</name>